<gene>
    <name evidence="1" type="ORF">L6452_34929</name>
</gene>
<sequence>MEVYPILSLCCSQVPYIFILLSSPGKSKNQYLGIWYKKISTVVWVANREKPINDVFEVSREGTLQILGAGNTMIWSSNSTVSVRNRNMEAQLLDSGNLVLWDEHTTKANPIWQSFDYPGMKIGKDLVTGRESFVASWKES</sequence>
<dbReference type="EMBL" id="CM042058">
    <property type="protein sequence ID" value="KAI3685674.1"/>
    <property type="molecule type" value="Genomic_DNA"/>
</dbReference>
<organism evidence="1 2">
    <name type="scientific">Arctium lappa</name>
    <name type="common">Greater burdock</name>
    <name type="synonym">Lappa major</name>
    <dbReference type="NCBI Taxonomy" id="4217"/>
    <lineage>
        <taxon>Eukaryota</taxon>
        <taxon>Viridiplantae</taxon>
        <taxon>Streptophyta</taxon>
        <taxon>Embryophyta</taxon>
        <taxon>Tracheophyta</taxon>
        <taxon>Spermatophyta</taxon>
        <taxon>Magnoliopsida</taxon>
        <taxon>eudicotyledons</taxon>
        <taxon>Gunneridae</taxon>
        <taxon>Pentapetalae</taxon>
        <taxon>asterids</taxon>
        <taxon>campanulids</taxon>
        <taxon>Asterales</taxon>
        <taxon>Asteraceae</taxon>
        <taxon>Carduoideae</taxon>
        <taxon>Cardueae</taxon>
        <taxon>Arctiinae</taxon>
        <taxon>Arctium</taxon>
    </lineage>
</organism>
<reference evidence="1 2" key="2">
    <citation type="journal article" date="2022" name="Mol. Ecol. Resour.">
        <title>The genomes of chicory, endive, great burdock and yacon provide insights into Asteraceae paleo-polyploidization history and plant inulin production.</title>
        <authorList>
            <person name="Fan W."/>
            <person name="Wang S."/>
            <person name="Wang H."/>
            <person name="Wang A."/>
            <person name="Jiang F."/>
            <person name="Liu H."/>
            <person name="Zhao H."/>
            <person name="Xu D."/>
            <person name="Zhang Y."/>
        </authorList>
    </citation>
    <scope>NUCLEOTIDE SEQUENCE [LARGE SCALE GENOMIC DNA]</scope>
    <source>
        <strain evidence="2">cv. Niubang</strain>
    </source>
</reference>
<evidence type="ECO:0000313" key="1">
    <source>
        <dbReference type="EMBL" id="KAI3685674.1"/>
    </source>
</evidence>
<comment type="caution">
    <text evidence="1">The sequence shown here is derived from an EMBL/GenBank/DDBJ whole genome shotgun (WGS) entry which is preliminary data.</text>
</comment>
<evidence type="ECO:0000313" key="2">
    <source>
        <dbReference type="Proteomes" id="UP001055879"/>
    </source>
</evidence>
<dbReference type="Proteomes" id="UP001055879">
    <property type="component" value="Linkage Group LG12"/>
</dbReference>
<accession>A0ACB8YL33</accession>
<name>A0ACB8YL33_ARCLA</name>
<proteinExistence type="predicted"/>
<keyword evidence="2" id="KW-1185">Reference proteome</keyword>
<reference evidence="2" key="1">
    <citation type="journal article" date="2022" name="Mol. Ecol. Resour.">
        <title>The genomes of chicory, endive, great burdock and yacon provide insights into Asteraceae palaeo-polyploidization history and plant inulin production.</title>
        <authorList>
            <person name="Fan W."/>
            <person name="Wang S."/>
            <person name="Wang H."/>
            <person name="Wang A."/>
            <person name="Jiang F."/>
            <person name="Liu H."/>
            <person name="Zhao H."/>
            <person name="Xu D."/>
            <person name="Zhang Y."/>
        </authorList>
    </citation>
    <scope>NUCLEOTIDE SEQUENCE [LARGE SCALE GENOMIC DNA]</scope>
    <source>
        <strain evidence="2">cv. Niubang</strain>
    </source>
</reference>
<protein>
    <submittedName>
        <fullName evidence="1">Uncharacterized protein</fullName>
    </submittedName>
</protein>